<feature type="compositionally biased region" description="Polar residues" evidence="1">
    <location>
        <begin position="180"/>
        <end position="190"/>
    </location>
</feature>
<dbReference type="Proteomes" id="UP000076871">
    <property type="component" value="Unassembled WGS sequence"/>
</dbReference>
<sequence length="507" mass="55691">MLFRCTDADTRSSAELIVLFHGSEHVLLPLPETYEDAIKTAQQEFSLDGELCLVTHGLAGCAGQKVRIHADAWEGIRRVLASVSVETRTTSSRTSSNTLTSTAAESASRVITHEHGARPSPRVLSEGRNRRLSRLSLVSNSGFAPASALLGKLDLDVSLSATNVEDEDEEEEVRGVIASPSKSKGTSRGSVYSEEEDEEEDEFQDEHSTPEKEKKAQNAASKQYNLQDESKGAEKDKKALKATPRRDKLQEEPDIVIKKEANNTVSKRANPSPNWAEALFVDESKRPLSSSVRQLKLSSLATPKRNHAFESQLKFTHTPRTPFRSPVKLSALTSAVAANGTSNQGVKPISNRPIDSPTRSKKGPTPLTPQPQTTAPTPNPAEDRFVVSIEYDDGTSGIQACQFKTRARHTVGKVLMQACRTFGIEHLYDRYAPFPPTHNHSACSYCSGLIIVGWLGRARMVLVVETGEDEDFMLHRYVCAKEDTMARAGAEMDSRFVLEVDGDEVDE</sequence>
<name>A0A165AVU3_9APHY</name>
<feature type="compositionally biased region" description="Polar residues" evidence="1">
    <location>
        <begin position="218"/>
        <end position="227"/>
    </location>
</feature>
<feature type="compositionally biased region" description="Basic and acidic residues" evidence="1">
    <location>
        <begin position="205"/>
        <end position="216"/>
    </location>
</feature>
<proteinExistence type="predicted"/>
<evidence type="ECO:0000256" key="1">
    <source>
        <dbReference type="SAM" id="MobiDB-lite"/>
    </source>
</evidence>
<dbReference type="STRING" id="1314785.A0A165AVU3"/>
<dbReference type="RefSeq" id="XP_040757502.1">
    <property type="nucleotide sequence ID" value="XM_040907793.1"/>
</dbReference>
<dbReference type="EMBL" id="KV427719">
    <property type="protein sequence ID" value="KZS99761.1"/>
    <property type="molecule type" value="Genomic_DNA"/>
</dbReference>
<organism evidence="2 3">
    <name type="scientific">Laetiporus sulphureus 93-53</name>
    <dbReference type="NCBI Taxonomy" id="1314785"/>
    <lineage>
        <taxon>Eukaryota</taxon>
        <taxon>Fungi</taxon>
        <taxon>Dikarya</taxon>
        <taxon>Basidiomycota</taxon>
        <taxon>Agaricomycotina</taxon>
        <taxon>Agaricomycetes</taxon>
        <taxon>Polyporales</taxon>
        <taxon>Laetiporus</taxon>
    </lineage>
</organism>
<dbReference type="AlphaFoldDB" id="A0A165AVU3"/>
<gene>
    <name evidence="2" type="ORF">LAESUDRAFT_72032</name>
</gene>
<feature type="compositionally biased region" description="Low complexity" evidence="1">
    <location>
        <begin position="90"/>
        <end position="108"/>
    </location>
</feature>
<feature type="region of interest" description="Disordered" evidence="1">
    <location>
        <begin position="341"/>
        <end position="382"/>
    </location>
</feature>
<evidence type="ECO:0000313" key="3">
    <source>
        <dbReference type="Proteomes" id="UP000076871"/>
    </source>
</evidence>
<keyword evidence="3" id="KW-1185">Reference proteome</keyword>
<feature type="region of interest" description="Disordered" evidence="1">
    <location>
        <begin position="163"/>
        <end position="254"/>
    </location>
</feature>
<dbReference type="OrthoDB" id="3262817at2759"/>
<protein>
    <submittedName>
        <fullName evidence="2">Uncharacterized protein</fullName>
    </submittedName>
</protein>
<evidence type="ECO:0000313" key="2">
    <source>
        <dbReference type="EMBL" id="KZS99761.1"/>
    </source>
</evidence>
<dbReference type="GeneID" id="63824822"/>
<feature type="compositionally biased region" description="Acidic residues" evidence="1">
    <location>
        <begin position="193"/>
        <end position="204"/>
    </location>
</feature>
<reference evidence="2 3" key="1">
    <citation type="journal article" date="2016" name="Mol. Biol. Evol.">
        <title>Comparative Genomics of Early-Diverging Mushroom-Forming Fungi Provides Insights into the Origins of Lignocellulose Decay Capabilities.</title>
        <authorList>
            <person name="Nagy L.G."/>
            <person name="Riley R."/>
            <person name="Tritt A."/>
            <person name="Adam C."/>
            <person name="Daum C."/>
            <person name="Floudas D."/>
            <person name="Sun H."/>
            <person name="Yadav J.S."/>
            <person name="Pangilinan J."/>
            <person name="Larsson K.H."/>
            <person name="Matsuura K."/>
            <person name="Barry K."/>
            <person name="Labutti K."/>
            <person name="Kuo R."/>
            <person name="Ohm R.A."/>
            <person name="Bhattacharya S.S."/>
            <person name="Shirouzu T."/>
            <person name="Yoshinaga Y."/>
            <person name="Martin F.M."/>
            <person name="Grigoriev I.V."/>
            <person name="Hibbett D.S."/>
        </authorList>
    </citation>
    <scope>NUCLEOTIDE SEQUENCE [LARGE SCALE GENOMIC DNA]</scope>
    <source>
        <strain evidence="2 3">93-53</strain>
    </source>
</reference>
<feature type="compositionally biased region" description="Basic and acidic residues" evidence="1">
    <location>
        <begin position="228"/>
        <end position="254"/>
    </location>
</feature>
<feature type="region of interest" description="Disordered" evidence="1">
    <location>
        <begin position="90"/>
        <end position="127"/>
    </location>
</feature>
<dbReference type="InParanoid" id="A0A165AVU3"/>
<accession>A0A165AVU3</accession>